<evidence type="ECO:0008006" key="3">
    <source>
        <dbReference type="Google" id="ProtNLM"/>
    </source>
</evidence>
<dbReference type="Proteomes" id="UP000606499">
    <property type="component" value="Unassembled WGS sequence"/>
</dbReference>
<accession>A0A923RX56</accession>
<evidence type="ECO:0000313" key="1">
    <source>
        <dbReference type="EMBL" id="MBC5726644.1"/>
    </source>
</evidence>
<protein>
    <recommendedName>
        <fullName evidence="3">Bacteriophage Gp15 protein</fullName>
    </recommendedName>
</protein>
<reference evidence="1" key="1">
    <citation type="submission" date="2020-08" db="EMBL/GenBank/DDBJ databases">
        <title>Genome public.</title>
        <authorList>
            <person name="Liu C."/>
            <person name="Sun Q."/>
        </authorList>
    </citation>
    <scope>NUCLEOTIDE SEQUENCE</scope>
    <source>
        <strain evidence="1">NSJ-28</strain>
    </source>
</reference>
<sequence>MYNMLLDRLPEDYEGYLIRTDYRIGIQVSLVLDDPNLSEEDRIWVALCLLYGKSLPPLETALAGLTWFMRCGEEKEMESGGKRLMWFDFDAARLYSSFRQTFGIELHKTKLHWFEFMAMIDSLDESSALSHAIQIRGTDTSKMKGKQKHDYERLKRNLTPAPALSDEEKEAVEAFWAQFDG</sequence>
<evidence type="ECO:0000313" key="2">
    <source>
        <dbReference type="Proteomes" id="UP000606499"/>
    </source>
</evidence>
<gene>
    <name evidence="1" type="ORF">H8S45_14410</name>
</gene>
<name>A0A923RX56_9FIRM</name>
<keyword evidence="2" id="KW-1185">Reference proteome</keyword>
<dbReference type="Pfam" id="PF06854">
    <property type="entry name" value="Phage_Gp15"/>
    <property type="match status" value="1"/>
</dbReference>
<organism evidence="1 2">
    <name type="scientific">Agathobaculum faecis</name>
    <dbReference type="NCBI Taxonomy" id="2763013"/>
    <lineage>
        <taxon>Bacteria</taxon>
        <taxon>Bacillati</taxon>
        <taxon>Bacillota</taxon>
        <taxon>Clostridia</taxon>
        <taxon>Eubacteriales</taxon>
        <taxon>Butyricicoccaceae</taxon>
        <taxon>Agathobaculum</taxon>
    </lineage>
</organism>
<dbReference type="InterPro" id="IPR009660">
    <property type="entry name" value="Phage_A500_Gp15"/>
</dbReference>
<dbReference type="EMBL" id="JACOPL010000022">
    <property type="protein sequence ID" value="MBC5726644.1"/>
    <property type="molecule type" value="Genomic_DNA"/>
</dbReference>
<dbReference type="AlphaFoldDB" id="A0A923RX56"/>
<proteinExistence type="predicted"/>
<comment type="caution">
    <text evidence="1">The sequence shown here is derived from an EMBL/GenBank/DDBJ whole genome shotgun (WGS) entry which is preliminary data.</text>
</comment>